<dbReference type="PATRIC" id="fig|1212765.3.peg.747"/>
<protein>
    <submittedName>
        <fullName evidence="2">Uncharacterized protein</fullName>
    </submittedName>
</protein>
<evidence type="ECO:0000313" key="3">
    <source>
        <dbReference type="Proteomes" id="UP000006502"/>
    </source>
</evidence>
<dbReference type="AlphaFoldDB" id="I7CG65"/>
<dbReference type="Proteomes" id="UP000006502">
    <property type="component" value="Chromosome"/>
</dbReference>
<dbReference type="STRING" id="1212765.MHLP_03305"/>
<dbReference type="HOGENOM" id="CLU_065787_0_0_14"/>
<dbReference type="EMBL" id="CP003731">
    <property type="protein sequence ID" value="AFO52241.1"/>
    <property type="molecule type" value="Genomic_DNA"/>
</dbReference>
<sequence>MFPFSRLVGSSLGFLAVGSTGVAVTPFSLSDPSFWDLMYSEGNRKKGDYDFESLRLKEQELKQKLEEIGKTLSSGLEAASSLKERQLSNIKKGFELIEKHESSLKNKYEEFRHKIDLMTKWVQRESGIASKKMQTQQTLELIKLYEKALKKINEKFYEWDKTIHEIVCVIKKGEQADSNCLEESKYTPFENMIASIKGNAQSVPPPAPRAKRAVQGQEELASDAAKAELAKVQRELENLSQQLEFTWRKSLASKGRLVSEARKFSRYEAFMDYAKAYIDVQKLLLKRKIAQDTKEAESLVKKINGITEVIVQSNQVIEKLKIQYTDWKAYENQITTSLCSLHTISIERCSNSEASYDDL</sequence>
<reference evidence="3" key="2">
    <citation type="submission" date="2012-07" db="EMBL/GenBank/DDBJ databases">
        <title>Complete genome sequence of 'Candidatus Mycoplasma haemolamae'.</title>
        <authorList>
            <person name="Guimaraes A.M.S."/>
            <person name="Toth B."/>
            <person name="Santos A.P."/>
            <person name="Nascimento N.C."/>
            <person name="Sojka J.E."/>
            <person name="Messick J.B."/>
        </authorList>
    </citation>
    <scope>NUCLEOTIDE SEQUENCE [LARGE SCALE GENOMIC DNA]</scope>
    <source>
        <strain evidence="3">Purdue</strain>
    </source>
</reference>
<keyword evidence="3" id="KW-1185">Reference proteome</keyword>
<proteinExistence type="predicted"/>
<reference evidence="2 3" key="1">
    <citation type="journal article" date="2012" name="J. Bacteriol.">
        <title>Genome Sequence of "Candidatus Mycoplasma haemolamae" Strain Purdue, a Red Blood Cell Pathogen of Alpacas (Vicugna pacos) and Llamas (Lama glama).</title>
        <authorList>
            <person name="Guimaraes A.M."/>
            <person name="Toth B."/>
            <person name="Santos A.P."/>
            <person name="do Nascimento N.C."/>
            <person name="Kritchevsky J.E."/>
            <person name="Messick J.B."/>
        </authorList>
    </citation>
    <scope>NUCLEOTIDE SEQUENCE [LARGE SCALE GENOMIC DNA]</scope>
    <source>
        <strain evidence="2 3">Purdue</strain>
    </source>
</reference>
<gene>
    <name evidence="2" type="ordered locus">MHLP_03305</name>
</gene>
<accession>I7CG65</accession>
<organism evidence="2 3">
    <name type="scientific">Mycoplasma haematolamae (strain Purdue)</name>
    <dbReference type="NCBI Taxonomy" id="1212765"/>
    <lineage>
        <taxon>Bacteria</taxon>
        <taxon>Bacillati</taxon>
        <taxon>Mycoplasmatota</taxon>
        <taxon>Mollicutes</taxon>
        <taxon>Mycoplasmataceae</taxon>
        <taxon>Mycoplasma</taxon>
    </lineage>
</organism>
<evidence type="ECO:0000313" key="2">
    <source>
        <dbReference type="EMBL" id="AFO52241.1"/>
    </source>
</evidence>
<dbReference type="KEGG" id="mhl:MHLP_03305"/>
<evidence type="ECO:0000256" key="1">
    <source>
        <dbReference type="SAM" id="Coils"/>
    </source>
</evidence>
<feature type="coiled-coil region" evidence="1">
    <location>
        <begin position="222"/>
        <end position="249"/>
    </location>
</feature>
<keyword evidence="1" id="KW-0175">Coiled coil</keyword>
<name>I7CG65_MYCHA</name>